<proteinExistence type="predicted"/>
<protein>
    <submittedName>
        <fullName evidence="2">Uncharacterized protein</fullName>
    </submittedName>
</protein>
<accession>A0A1F6AXJ8</accession>
<reference evidence="2 3" key="1">
    <citation type="journal article" date="2016" name="Nat. Commun.">
        <title>Thousands of microbial genomes shed light on interconnected biogeochemical processes in an aquifer system.</title>
        <authorList>
            <person name="Anantharaman K."/>
            <person name="Brown C.T."/>
            <person name="Hug L.A."/>
            <person name="Sharon I."/>
            <person name="Castelle C.J."/>
            <person name="Probst A.J."/>
            <person name="Thomas B.C."/>
            <person name="Singh A."/>
            <person name="Wilkins M.J."/>
            <person name="Karaoz U."/>
            <person name="Brodie E.L."/>
            <person name="Williams K.H."/>
            <person name="Hubbard S.S."/>
            <person name="Banfield J.F."/>
        </authorList>
    </citation>
    <scope>NUCLEOTIDE SEQUENCE [LARGE SCALE GENOMIC DNA]</scope>
</reference>
<evidence type="ECO:0000313" key="2">
    <source>
        <dbReference type="EMBL" id="OGG29415.1"/>
    </source>
</evidence>
<comment type="caution">
    <text evidence="2">The sequence shown here is derived from an EMBL/GenBank/DDBJ whole genome shotgun (WGS) entry which is preliminary data.</text>
</comment>
<sequence length="216" mass="24977">MIAHGDDEGKLKGDIDTVRGLVVPLMGWSVKKVHSYVLELQKQGLIYYWQENNEWFIEFVKWTDYQYIQKDRFKRSTLPKYNKDSVSNLDTDRIQADNTSSPQAKLSEMKLKKIKISEANTENKPSQNNENSLVDPRTFQPSNEGEVAAWEAWNQLEHTNLMAFKVTYLTALSKGLPAENFYQFVSEIKQDNTIKNPGAVFNNKVQTYLEGKEDRS</sequence>
<feature type="compositionally biased region" description="Polar residues" evidence="1">
    <location>
        <begin position="118"/>
        <end position="132"/>
    </location>
</feature>
<feature type="region of interest" description="Disordered" evidence="1">
    <location>
        <begin position="117"/>
        <end position="140"/>
    </location>
</feature>
<organism evidence="2 3">
    <name type="scientific">Candidatus Gottesmanbacteria bacterium RIFCSPLOWO2_01_FULL_46_21</name>
    <dbReference type="NCBI Taxonomy" id="1798393"/>
    <lineage>
        <taxon>Bacteria</taxon>
        <taxon>Candidatus Gottesmaniibacteriota</taxon>
    </lineage>
</organism>
<evidence type="ECO:0000313" key="3">
    <source>
        <dbReference type="Proteomes" id="UP000178461"/>
    </source>
</evidence>
<evidence type="ECO:0000256" key="1">
    <source>
        <dbReference type="SAM" id="MobiDB-lite"/>
    </source>
</evidence>
<gene>
    <name evidence="2" type="ORF">A2971_03955</name>
</gene>
<dbReference type="EMBL" id="MFJW01000026">
    <property type="protein sequence ID" value="OGG29415.1"/>
    <property type="molecule type" value="Genomic_DNA"/>
</dbReference>
<name>A0A1F6AXJ8_9BACT</name>
<dbReference type="Proteomes" id="UP000178461">
    <property type="component" value="Unassembled WGS sequence"/>
</dbReference>
<dbReference type="AlphaFoldDB" id="A0A1F6AXJ8"/>